<accession>A0ABR4M4W8</accession>
<evidence type="ECO:0000313" key="1">
    <source>
        <dbReference type="EMBL" id="KAL2871641.1"/>
    </source>
</evidence>
<proteinExistence type="predicted"/>
<dbReference type="Proteomes" id="UP001610432">
    <property type="component" value="Unassembled WGS sequence"/>
</dbReference>
<keyword evidence="2" id="KW-1185">Reference proteome</keyword>
<sequence length="290" mass="29735">MPSATPLGVTLTNWGPLTATFTPPAACVSSAEFVNLAPTKAPEFPEWSNNCDWDLEKCLPPKEDARGSQDDESNYVLGYYSPASICPSGWETVGVASRGEEADSTPTVKGVFTHTETEQEESTATPFQAHNALPLALKPGETVIACCPSSMTPAPYGGCTSELPSYPSSLTTACARILPAGNMETITSTISADGATVTETLLSAFGNAALATSTTSFASSETDGYVAASWLPMVVLVDGSSEETETPNAGSVARVMGGRRGVAGSSWSEVGGMLGALGAAFGIGAAVVGW</sequence>
<organism evidence="1 2">
    <name type="scientific">Aspergillus lucknowensis</name>
    <dbReference type="NCBI Taxonomy" id="176173"/>
    <lineage>
        <taxon>Eukaryota</taxon>
        <taxon>Fungi</taxon>
        <taxon>Dikarya</taxon>
        <taxon>Ascomycota</taxon>
        <taxon>Pezizomycotina</taxon>
        <taxon>Eurotiomycetes</taxon>
        <taxon>Eurotiomycetidae</taxon>
        <taxon>Eurotiales</taxon>
        <taxon>Aspergillaceae</taxon>
        <taxon>Aspergillus</taxon>
        <taxon>Aspergillus subgen. Nidulantes</taxon>
    </lineage>
</organism>
<reference evidence="1 2" key="1">
    <citation type="submission" date="2024-07" db="EMBL/GenBank/DDBJ databases">
        <title>Section-level genome sequencing and comparative genomics of Aspergillus sections Usti and Cavernicolus.</title>
        <authorList>
            <consortium name="Lawrence Berkeley National Laboratory"/>
            <person name="Nybo J.L."/>
            <person name="Vesth T.C."/>
            <person name="Theobald S."/>
            <person name="Frisvad J.C."/>
            <person name="Larsen T.O."/>
            <person name="Kjaerboelling I."/>
            <person name="Rothschild-Mancinelli K."/>
            <person name="Lyhne E.K."/>
            <person name="Kogle M.E."/>
            <person name="Barry K."/>
            <person name="Clum A."/>
            <person name="Na H."/>
            <person name="Ledsgaard L."/>
            <person name="Lin J."/>
            <person name="Lipzen A."/>
            <person name="Kuo A."/>
            <person name="Riley R."/>
            <person name="Mondo S."/>
            <person name="Labutti K."/>
            <person name="Haridas S."/>
            <person name="Pangalinan J."/>
            <person name="Salamov A.A."/>
            <person name="Simmons B.A."/>
            <person name="Magnuson J.K."/>
            <person name="Chen J."/>
            <person name="Drula E."/>
            <person name="Henrissat B."/>
            <person name="Wiebenga A."/>
            <person name="Lubbers R.J."/>
            <person name="Gomes A.C."/>
            <person name="Macurrencykelacurrency M.R."/>
            <person name="Stajich J."/>
            <person name="Grigoriev I.V."/>
            <person name="Mortensen U.H."/>
            <person name="De Vries R.P."/>
            <person name="Baker S.E."/>
            <person name="Andersen M.R."/>
        </authorList>
    </citation>
    <scope>NUCLEOTIDE SEQUENCE [LARGE SCALE GENOMIC DNA]</scope>
    <source>
        <strain evidence="1 2">CBS 449.75</strain>
    </source>
</reference>
<gene>
    <name evidence="1" type="ORF">BJX67DRAFT_166961</name>
</gene>
<name>A0ABR4M4W8_9EURO</name>
<comment type="caution">
    <text evidence="1">The sequence shown here is derived from an EMBL/GenBank/DDBJ whole genome shotgun (WGS) entry which is preliminary data.</text>
</comment>
<dbReference type="GeneID" id="98140095"/>
<dbReference type="RefSeq" id="XP_070890620.1">
    <property type="nucleotide sequence ID" value="XM_071025023.1"/>
</dbReference>
<dbReference type="EMBL" id="JBFXLQ010000003">
    <property type="protein sequence ID" value="KAL2871641.1"/>
    <property type="molecule type" value="Genomic_DNA"/>
</dbReference>
<protein>
    <submittedName>
        <fullName evidence="1">Uncharacterized protein</fullName>
    </submittedName>
</protein>
<evidence type="ECO:0000313" key="2">
    <source>
        <dbReference type="Proteomes" id="UP001610432"/>
    </source>
</evidence>